<comment type="catalytic activity">
    <reaction evidence="18">
        <text>L-threonyl-[protein] + ATP = O-phospho-L-threonyl-[protein] + ADP + H(+)</text>
        <dbReference type="Rhea" id="RHEA:46608"/>
        <dbReference type="Rhea" id="RHEA-COMP:11060"/>
        <dbReference type="Rhea" id="RHEA-COMP:11605"/>
        <dbReference type="ChEBI" id="CHEBI:15378"/>
        <dbReference type="ChEBI" id="CHEBI:30013"/>
        <dbReference type="ChEBI" id="CHEBI:30616"/>
        <dbReference type="ChEBI" id="CHEBI:61977"/>
        <dbReference type="ChEBI" id="CHEBI:456216"/>
        <dbReference type="EC" id="2.7.11.1"/>
    </reaction>
</comment>
<evidence type="ECO:0000256" key="2">
    <source>
        <dbReference type="ARBA" id="ARBA00008684"/>
    </source>
</evidence>
<dbReference type="SUPFAM" id="SSF52058">
    <property type="entry name" value="L domain-like"/>
    <property type="match status" value="1"/>
</dbReference>
<keyword evidence="6" id="KW-0433">Leucine-rich repeat</keyword>
<keyword evidence="17" id="KW-0325">Glycoprotein</keyword>
<dbReference type="InterPro" id="IPR025875">
    <property type="entry name" value="Leu-rich_rpt_4"/>
</dbReference>
<keyword evidence="10" id="KW-0677">Repeat</keyword>
<comment type="catalytic activity">
    <reaction evidence="19">
        <text>L-seryl-[protein] + ATP = O-phospho-L-seryl-[protein] + ADP + H(+)</text>
        <dbReference type="Rhea" id="RHEA:17989"/>
        <dbReference type="Rhea" id="RHEA-COMP:9863"/>
        <dbReference type="Rhea" id="RHEA-COMP:11604"/>
        <dbReference type="ChEBI" id="CHEBI:15378"/>
        <dbReference type="ChEBI" id="CHEBI:29999"/>
        <dbReference type="ChEBI" id="CHEBI:30616"/>
        <dbReference type="ChEBI" id="CHEBI:83421"/>
        <dbReference type="ChEBI" id="CHEBI:456216"/>
        <dbReference type="EC" id="2.7.11.1"/>
    </reaction>
</comment>
<dbReference type="InterPro" id="IPR000719">
    <property type="entry name" value="Prot_kinase_dom"/>
</dbReference>
<keyword evidence="5" id="KW-0597">Phosphoprotein</keyword>
<name>A0A565CBE4_9BRAS</name>
<dbReference type="GO" id="GO:0005524">
    <property type="term" value="F:ATP binding"/>
    <property type="evidence" value="ECO:0007669"/>
    <property type="project" value="UniProtKB-UniRule"/>
</dbReference>
<dbReference type="EMBL" id="CABITT030000007">
    <property type="protein sequence ID" value="VVB10964.1"/>
    <property type="molecule type" value="Genomic_DNA"/>
</dbReference>
<keyword evidence="4" id="KW-0723">Serine/threonine-protein kinase</keyword>
<dbReference type="InterPro" id="IPR001245">
    <property type="entry name" value="Ser-Thr/Tyr_kinase_cat_dom"/>
</dbReference>
<evidence type="ECO:0000256" key="16">
    <source>
        <dbReference type="ARBA" id="ARBA00023170"/>
    </source>
</evidence>
<evidence type="ECO:0000256" key="21">
    <source>
        <dbReference type="SAM" id="MobiDB-lite"/>
    </source>
</evidence>
<evidence type="ECO:0000256" key="1">
    <source>
        <dbReference type="ARBA" id="ARBA00004479"/>
    </source>
</evidence>
<evidence type="ECO:0000256" key="15">
    <source>
        <dbReference type="ARBA" id="ARBA00023136"/>
    </source>
</evidence>
<evidence type="ECO:0000259" key="23">
    <source>
        <dbReference type="PROSITE" id="PS50011"/>
    </source>
</evidence>
<dbReference type="InterPro" id="IPR032675">
    <property type="entry name" value="LRR_dom_sf"/>
</dbReference>
<dbReference type="SMART" id="SM00220">
    <property type="entry name" value="S_TKc"/>
    <property type="match status" value="1"/>
</dbReference>
<keyword evidence="9" id="KW-0732">Signal</keyword>
<feature type="domain" description="Protein kinase" evidence="23">
    <location>
        <begin position="190"/>
        <end position="477"/>
    </location>
</feature>
<dbReference type="PROSITE" id="PS00108">
    <property type="entry name" value="PROTEIN_KINASE_ST"/>
    <property type="match status" value="1"/>
</dbReference>
<dbReference type="InterPro" id="IPR008271">
    <property type="entry name" value="Ser/Thr_kinase_AS"/>
</dbReference>
<keyword evidence="15 22" id="KW-0472">Membrane</keyword>
<evidence type="ECO:0000256" key="19">
    <source>
        <dbReference type="ARBA" id="ARBA00048679"/>
    </source>
</evidence>
<dbReference type="PROSITE" id="PS00107">
    <property type="entry name" value="PROTEIN_KINASE_ATP"/>
    <property type="match status" value="1"/>
</dbReference>
<keyword evidence="11 20" id="KW-0547">Nucleotide-binding</keyword>
<keyword evidence="25" id="KW-1185">Reference proteome</keyword>
<dbReference type="PROSITE" id="PS50011">
    <property type="entry name" value="PROTEIN_KINASE_DOM"/>
    <property type="match status" value="1"/>
</dbReference>
<protein>
    <recommendedName>
        <fullName evidence="3">non-specific serine/threonine protein kinase</fullName>
        <ecNumber evidence="3">2.7.11.1</ecNumber>
    </recommendedName>
</protein>
<evidence type="ECO:0000256" key="5">
    <source>
        <dbReference type="ARBA" id="ARBA00022553"/>
    </source>
</evidence>
<evidence type="ECO:0000256" key="20">
    <source>
        <dbReference type="PROSITE-ProRule" id="PRU10141"/>
    </source>
</evidence>
<keyword evidence="12" id="KW-0418">Kinase</keyword>
<gene>
    <name evidence="24" type="ORF">ANE_LOCUS21408</name>
</gene>
<dbReference type="AlphaFoldDB" id="A0A565CBE4"/>
<evidence type="ECO:0000256" key="13">
    <source>
        <dbReference type="ARBA" id="ARBA00022840"/>
    </source>
</evidence>
<dbReference type="FunFam" id="3.80.10.10:FF:000129">
    <property type="entry name" value="Leucine-rich repeat receptor-like kinase"/>
    <property type="match status" value="1"/>
</dbReference>
<reference evidence="24" key="1">
    <citation type="submission" date="2019-07" db="EMBL/GenBank/DDBJ databases">
        <authorList>
            <person name="Dittberner H."/>
        </authorList>
    </citation>
    <scope>NUCLEOTIDE SEQUENCE [LARGE SCALE GENOMIC DNA]</scope>
</reference>
<comment type="subcellular location">
    <subcellularLocation>
        <location evidence="1">Membrane</location>
        <topology evidence="1">Single-pass type I membrane protein</topology>
    </subcellularLocation>
</comment>
<dbReference type="GO" id="GO:0016020">
    <property type="term" value="C:membrane"/>
    <property type="evidence" value="ECO:0007669"/>
    <property type="project" value="UniProtKB-SubCell"/>
</dbReference>
<dbReference type="Gene3D" id="1.10.510.10">
    <property type="entry name" value="Transferase(Phosphotransferase) domain 1"/>
    <property type="match status" value="1"/>
</dbReference>
<evidence type="ECO:0000256" key="18">
    <source>
        <dbReference type="ARBA" id="ARBA00047899"/>
    </source>
</evidence>
<feature type="transmembrane region" description="Helical" evidence="22">
    <location>
        <begin position="125"/>
        <end position="149"/>
    </location>
</feature>
<dbReference type="Proteomes" id="UP000489600">
    <property type="component" value="Unassembled WGS sequence"/>
</dbReference>
<keyword evidence="7" id="KW-0808">Transferase</keyword>
<evidence type="ECO:0000256" key="8">
    <source>
        <dbReference type="ARBA" id="ARBA00022692"/>
    </source>
</evidence>
<evidence type="ECO:0000256" key="3">
    <source>
        <dbReference type="ARBA" id="ARBA00012513"/>
    </source>
</evidence>
<dbReference type="FunFam" id="3.30.200.20:FF:000015">
    <property type="entry name" value="Somatic embryogenesis receptor kinase 1"/>
    <property type="match status" value="1"/>
</dbReference>
<dbReference type="InterPro" id="IPR011009">
    <property type="entry name" value="Kinase-like_dom_sf"/>
</dbReference>
<evidence type="ECO:0000313" key="25">
    <source>
        <dbReference type="Proteomes" id="UP000489600"/>
    </source>
</evidence>
<comment type="caution">
    <text evidence="24">The sequence shown here is derived from an EMBL/GenBank/DDBJ whole genome shotgun (WGS) entry which is preliminary data.</text>
</comment>
<comment type="similarity">
    <text evidence="2">Belongs to the protein kinase superfamily. Ser/Thr protein kinase family.</text>
</comment>
<keyword evidence="13 20" id="KW-0067">ATP-binding</keyword>
<evidence type="ECO:0000256" key="6">
    <source>
        <dbReference type="ARBA" id="ARBA00022614"/>
    </source>
</evidence>
<dbReference type="Pfam" id="PF07714">
    <property type="entry name" value="PK_Tyr_Ser-Thr"/>
    <property type="match status" value="1"/>
</dbReference>
<keyword evidence="16" id="KW-0675">Receptor</keyword>
<evidence type="ECO:0000256" key="12">
    <source>
        <dbReference type="ARBA" id="ARBA00022777"/>
    </source>
</evidence>
<dbReference type="PANTHER" id="PTHR48006:SF90">
    <property type="entry name" value="PROTEIN KINASE DOMAIN-CONTAINING PROTEIN"/>
    <property type="match status" value="1"/>
</dbReference>
<evidence type="ECO:0000256" key="7">
    <source>
        <dbReference type="ARBA" id="ARBA00022679"/>
    </source>
</evidence>
<keyword evidence="14 22" id="KW-1133">Transmembrane helix</keyword>
<dbReference type="Pfam" id="PF12799">
    <property type="entry name" value="LRR_4"/>
    <property type="match status" value="1"/>
</dbReference>
<evidence type="ECO:0000256" key="10">
    <source>
        <dbReference type="ARBA" id="ARBA00022737"/>
    </source>
</evidence>
<evidence type="ECO:0000256" key="17">
    <source>
        <dbReference type="ARBA" id="ARBA00023180"/>
    </source>
</evidence>
<organism evidence="24 25">
    <name type="scientific">Arabis nemorensis</name>
    <dbReference type="NCBI Taxonomy" id="586526"/>
    <lineage>
        <taxon>Eukaryota</taxon>
        <taxon>Viridiplantae</taxon>
        <taxon>Streptophyta</taxon>
        <taxon>Embryophyta</taxon>
        <taxon>Tracheophyta</taxon>
        <taxon>Spermatophyta</taxon>
        <taxon>Magnoliopsida</taxon>
        <taxon>eudicotyledons</taxon>
        <taxon>Gunneridae</taxon>
        <taxon>Pentapetalae</taxon>
        <taxon>rosids</taxon>
        <taxon>malvids</taxon>
        <taxon>Brassicales</taxon>
        <taxon>Brassicaceae</taxon>
        <taxon>Arabideae</taxon>
        <taxon>Arabis</taxon>
    </lineage>
</organism>
<evidence type="ECO:0000256" key="4">
    <source>
        <dbReference type="ARBA" id="ARBA00022527"/>
    </source>
</evidence>
<dbReference type="FunFam" id="1.10.510.10:FF:000016">
    <property type="entry name" value="Somatic embryogenesis receptor-like kinase 1"/>
    <property type="match status" value="1"/>
</dbReference>
<accession>A0A565CBE4</accession>
<evidence type="ECO:0000256" key="11">
    <source>
        <dbReference type="ARBA" id="ARBA00022741"/>
    </source>
</evidence>
<evidence type="ECO:0000256" key="22">
    <source>
        <dbReference type="SAM" id="Phobius"/>
    </source>
</evidence>
<dbReference type="GO" id="GO:0004674">
    <property type="term" value="F:protein serine/threonine kinase activity"/>
    <property type="evidence" value="ECO:0007669"/>
    <property type="project" value="UniProtKB-KW"/>
</dbReference>
<sequence>MISCSSDNLVTGLGAPSQSLSGSLSESIGNLTNLRQVLLQNNNISGKIPPELGLLPKLQTLDLSNNRFSGEIPVSVEQLNSLQYLVAGNPLICRSSPPEICSGSINASPLSVSLSSSSGRRSNRLAIALGVSLAFVVLLVTALGSFCWYRKKQRRLLILNLNDKPEEGLQGLGNLRSFTFRELHVSTDGFSSKNILGTGGFGNVYRGKLGDGTMVAVKRLKDINGTSGNSQFRTELQMISLAVHRNLLRLIGYCATSGERLLVYPYMPNGSVAYKLKSKPALDWNMRKRIAIGAARGLLYLHEQCDPKIIHRDVKAANILLDECFEAVVGDFGLAKLLNHEDSHVTTAVRGTVGHIAPEYLSTGQSSEKTDVFGFGILLLELITGMRALEFGKTAGQKGAMLEWVKKLHEEMKVEELVDRELGTTYDKIEVGEMLQVALLCTQYLPAHRPKMSEVVLMLEGDGLAERWAASHNHSHFYHANISFKTISSLSTTSVSRLDAHCNDPTYQKFGSSAFDDEDDQQPLDSFAMELSGPR</sequence>
<dbReference type="EC" id="2.7.11.1" evidence="3"/>
<dbReference type="PANTHER" id="PTHR48006">
    <property type="entry name" value="LEUCINE-RICH REPEAT-CONTAINING PROTEIN DDB_G0281931-RELATED"/>
    <property type="match status" value="1"/>
</dbReference>
<proteinExistence type="inferred from homology"/>
<evidence type="ECO:0000313" key="24">
    <source>
        <dbReference type="EMBL" id="VVB10964.1"/>
    </source>
</evidence>
<dbReference type="InterPro" id="IPR051824">
    <property type="entry name" value="LRR_Rcpt-Like_S/T_Kinase"/>
</dbReference>
<dbReference type="OrthoDB" id="749055at2759"/>
<dbReference type="Gene3D" id="3.80.10.10">
    <property type="entry name" value="Ribonuclease Inhibitor"/>
    <property type="match status" value="1"/>
</dbReference>
<dbReference type="InterPro" id="IPR017441">
    <property type="entry name" value="Protein_kinase_ATP_BS"/>
</dbReference>
<evidence type="ECO:0000256" key="9">
    <source>
        <dbReference type="ARBA" id="ARBA00022729"/>
    </source>
</evidence>
<feature type="region of interest" description="Disordered" evidence="21">
    <location>
        <begin position="511"/>
        <end position="535"/>
    </location>
</feature>
<dbReference type="Gene3D" id="3.30.200.20">
    <property type="entry name" value="Phosphorylase Kinase, domain 1"/>
    <property type="match status" value="1"/>
</dbReference>
<keyword evidence="8 22" id="KW-0812">Transmembrane</keyword>
<dbReference type="SUPFAM" id="SSF56112">
    <property type="entry name" value="Protein kinase-like (PK-like)"/>
    <property type="match status" value="1"/>
</dbReference>
<evidence type="ECO:0000256" key="14">
    <source>
        <dbReference type="ARBA" id="ARBA00022989"/>
    </source>
</evidence>
<feature type="binding site" evidence="20">
    <location>
        <position position="218"/>
    </location>
    <ligand>
        <name>ATP</name>
        <dbReference type="ChEBI" id="CHEBI:30616"/>
    </ligand>
</feature>